<dbReference type="STRING" id="554055.A0A2P6VK07"/>
<name>A0A2P6VK07_9CHLO</name>
<dbReference type="AlphaFoldDB" id="A0A2P6VK07"/>
<comment type="subcellular location">
    <subcellularLocation>
        <location evidence="1">Nucleus</location>
    </subcellularLocation>
</comment>
<gene>
    <name evidence="7" type="ORF">C2E20_2446</name>
</gene>
<dbReference type="GO" id="GO:0005669">
    <property type="term" value="C:transcription factor TFIID complex"/>
    <property type="evidence" value="ECO:0007669"/>
    <property type="project" value="TreeGrafter"/>
</dbReference>
<dbReference type="PANTHER" id="PTHR48068:SF4">
    <property type="entry name" value="TATA-BOX BINDING PROTEIN ASSOCIATED FACTOR 9"/>
    <property type="match status" value="1"/>
</dbReference>
<dbReference type="GO" id="GO:0003743">
    <property type="term" value="F:translation initiation factor activity"/>
    <property type="evidence" value="ECO:0007669"/>
    <property type="project" value="UniProtKB-KW"/>
</dbReference>
<evidence type="ECO:0000256" key="1">
    <source>
        <dbReference type="ARBA" id="ARBA00004123"/>
    </source>
</evidence>
<evidence type="ECO:0000256" key="6">
    <source>
        <dbReference type="SAM" id="MobiDB-lite"/>
    </source>
</evidence>
<keyword evidence="5" id="KW-0539">Nucleus</keyword>
<keyword evidence="8" id="KW-1185">Reference proteome</keyword>
<accession>A0A2P6VK07</accession>
<dbReference type="GO" id="GO:0016251">
    <property type="term" value="F:RNA polymerase II general transcription initiation factor activity"/>
    <property type="evidence" value="ECO:0007669"/>
    <property type="project" value="TreeGrafter"/>
</dbReference>
<dbReference type="Proteomes" id="UP000239649">
    <property type="component" value="Unassembled WGS sequence"/>
</dbReference>
<dbReference type="CDD" id="cd07979">
    <property type="entry name" value="HFD_TAF9"/>
    <property type="match status" value="1"/>
</dbReference>
<dbReference type="OrthoDB" id="341924at2759"/>
<dbReference type="Pfam" id="PF02291">
    <property type="entry name" value="TFIID-31kDa"/>
    <property type="match status" value="1"/>
</dbReference>
<keyword evidence="4" id="KW-0804">Transcription</keyword>
<dbReference type="SUPFAM" id="SSF47113">
    <property type="entry name" value="Histone-fold"/>
    <property type="match status" value="1"/>
</dbReference>
<evidence type="ECO:0000256" key="3">
    <source>
        <dbReference type="ARBA" id="ARBA00023015"/>
    </source>
</evidence>
<dbReference type="InterPro" id="IPR003162">
    <property type="entry name" value="TFIID-31"/>
</dbReference>
<feature type="compositionally biased region" description="Low complexity" evidence="6">
    <location>
        <begin position="197"/>
        <end position="209"/>
    </location>
</feature>
<proteinExistence type="inferred from homology"/>
<dbReference type="Gene3D" id="1.10.20.10">
    <property type="entry name" value="Histone, subunit A"/>
    <property type="match status" value="1"/>
</dbReference>
<evidence type="ECO:0000256" key="2">
    <source>
        <dbReference type="ARBA" id="ARBA00007646"/>
    </source>
</evidence>
<dbReference type="GO" id="GO:0000124">
    <property type="term" value="C:SAGA complex"/>
    <property type="evidence" value="ECO:0007669"/>
    <property type="project" value="TreeGrafter"/>
</dbReference>
<evidence type="ECO:0000256" key="5">
    <source>
        <dbReference type="ARBA" id="ARBA00023242"/>
    </source>
</evidence>
<feature type="region of interest" description="Disordered" evidence="6">
    <location>
        <begin position="1"/>
        <end position="36"/>
    </location>
</feature>
<dbReference type="GO" id="GO:0046982">
    <property type="term" value="F:protein heterodimerization activity"/>
    <property type="evidence" value="ECO:0007669"/>
    <property type="project" value="InterPro"/>
</dbReference>
<feature type="compositionally biased region" description="Low complexity" evidence="6">
    <location>
        <begin position="224"/>
        <end position="247"/>
    </location>
</feature>
<comment type="similarity">
    <text evidence="2">Belongs to the TAF9 family.</text>
</comment>
<dbReference type="EMBL" id="LHPF02000004">
    <property type="protein sequence ID" value="PSC74432.1"/>
    <property type="molecule type" value="Genomic_DNA"/>
</dbReference>
<reference evidence="7 8" key="1">
    <citation type="journal article" date="2018" name="Plant J.">
        <title>Genome sequences of Chlorella sorokiniana UTEX 1602 and Micractinium conductrix SAG 241.80: implications to maltose excretion by a green alga.</title>
        <authorList>
            <person name="Arriola M.B."/>
            <person name="Velmurugan N."/>
            <person name="Zhang Y."/>
            <person name="Plunkett M.H."/>
            <person name="Hondzo H."/>
            <person name="Barney B.M."/>
        </authorList>
    </citation>
    <scope>NUCLEOTIDE SEQUENCE [LARGE SCALE GENOMIC DNA]</scope>
    <source>
        <strain evidence="7 8">SAG 241.80</strain>
    </source>
</reference>
<dbReference type="InterPro" id="IPR009072">
    <property type="entry name" value="Histone-fold"/>
</dbReference>
<feature type="compositionally biased region" description="Basic residues" evidence="6">
    <location>
        <begin position="175"/>
        <end position="187"/>
    </location>
</feature>
<protein>
    <submittedName>
        <fullName evidence="7">Transcription initiation factor TFIID subunit TAF9</fullName>
    </submittedName>
</protein>
<dbReference type="InterPro" id="IPR051431">
    <property type="entry name" value="TFIID_subunit_9"/>
</dbReference>
<sequence>MIQKNKPPGALPPRPLVQQTAQAQREGVGDPEAPPEPAEAAVIKDLLNSLGIKKHDPRVVSLLMDFTWRTTSDILQDAEAINLAAGGTGAELTPQDIALAASQQARATAAPPPLRELHALARLVNAQPLTGPSDKQHGIKLPPVADCLLGAIYQVKQRPRPAAPQPAVPAVLQQQRRHPAGRARHKLGMALPQEGWQPPADAAGADAQPFAPPTHGGGGGGGDAAASGGAAGQPHQGQQQQQHAAEGMDVDREEI</sequence>
<dbReference type="GO" id="GO:0003713">
    <property type="term" value="F:transcription coactivator activity"/>
    <property type="evidence" value="ECO:0007669"/>
    <property type="project" value="TreeGrafter"/>
</dbReference>
<organism evidence="7 8">
    <name type="scientific">Micractinium conductrix</name>
    <dbReference type="NCBI Taxonomy" id="554055"/>
    <lineage>
        <taxon>Eukaryota</taxon>
        <taxon>Viridiplantae</taxon>
        <taxon>Chlorophyta</taxon>
        <taxon>core chlorophytes</taxon>
        <taxon>Trebouxiophyceae</taxon>
        <taxon>Chlorellales</taxon>
        <taxon>Chlorellaceae</taxon>
        <taxon>Chlorella clade</taxon>
        <taxon>Micractinium</taxon>
    </lineage>
</organism>
<evidence type="ECO:0000313" key="7">
    <source>
        <dbReference type="EMBL" id="PSC74432.1"/>
    </source>
</evidence>
<dbReference type="PANTHER" id="PTHR48068">
    <property type="entry name" value="TAF9 RNA POLYMERASE II, TATA BOX-BINDING PROTEIN (TBP)-ASSOCIATED FACTOR"/>
    <property type="match status" value="1"/>
</dbReference>
<evidence type="ECO:0000313" key="8">
    <source>
        <dbReference type="Proteomes" id="UP000239649"/>
    </source>
</evidence>
<evidence type="ECO:0000256" key="4">
    <source>
        <dbReference type="ARBA" id="ARBA00023163"/>
    </source>
</evidence>
<feature type="region of interest" description="Disordered" evidence="6">
    <location>
        <begin position="160"/>
        <end position="255"/>
    </location>
</feature>
<comment type="caution">
    <text evidence="7">The sequence shown here is derived from an EMBL/GenBank/DDBJ whole genome shotgun (WGS) entry which is preliminary data.</text>
</comment>
<dbReference type="GO" id="GO:0051123">
    <property type="term" value="P:RNA polymerase II preinitiation complex assembly"/>
    <property type="evidence" value="ECO:0007669"/>
    <property type="project" value="TreeGrafter"/>
</dbReference>
<keyword evidence="3" id="KW-0805">Transcription regulation</keyword>